<gene>
    <name evidence="1" type="ORF">B0H16DRAFT_1323406</name>
</gene>
<feature type="non-terminal residue" evidence="1">
    <location>
        <position position="1"/>
    </location>
</feature>
<evidence type="ECO:0000313" key="1">
    <source>
        <dbReference type="EMBL" id="KAJ7742293.1"/>
    </source>
</evidence>
<protein>
    <submittedName>
        <fullName evidence="1">Uncharacterized protein</fullName>
    </submittedName>
</protein>
<proteinExistence type="predicted"/>
<reference evidence="1" key="1">
    <citation type="submission" date="2023-03" db="EMBL/GenBank/DDBJ databases">
        <title>Massive genome expansion in bonnet fungi (Mycena s.s.) driven by repeated elements and novel gene families across ecological guilds.</title>
        <authorList>
            <consortium name="Lawrence Berkeley National Laboratory"/>
            <person name="Harder C.B."/>
            <person name="Miyauchi S."/>
            <person name="Viragh M."/>
            <person name="Kuo A."/>
            <person name="Thoen E."/>
            <person name="Andreopoulos B."/>
            <person name="Lu D."/>
            <person name="Skrede I."/>
            <person name="Drula E."/>
            <person name="Henrissat B."/>
            <person name="Morin E."/>
            <person name="Kohler A."/>
            <person name="Barry K."/>
            <person name="LaButti K."/>
            <person name="Morin E."/>
            <person name="Salamov A."/>
            <person name="Lipzen A."/>
            <person name="Mereny Z."/>
            <person name="Hegedus B."/>
            <person name="Baldrian P."/>
            <person name="Stursova M."/>
            <person name="Weitz H."/>
            <person name="Taylor A."/>
            <person name="Grigoriev I.V."/>
            <person name="Nagy L.G."/>
            <person name="Martin F."/>
            <person name="Kauserud H."/>
        </authorList>
    </citation>
    <scope>NUCLEOTIDE SEQUENCE</scope>
    <source>
        <strain evidence="1">CBHHK182m</strain>
    </source>
</reference>
<dbReference type="EMBL" id="JARKIB010000095">
    <property type="protein sequence ID" value="KAJ7742293.1"/>
    <property type="molecule type" value="Genomic_DNA"/>
</dbReference>
<evidence type="ECO:0000313" key="2">
    <source>
        <dbReference type="Proteomes" id="UP001215598"/>
    </source>
</evidence>
<keyword evidence="2" id="KW-1185">Reference proteome</keyword>
<dbReference type="AlphaFoldDB" id="A0AAD7IG29"/>
<sequence length="87" mass="10051">TSTFEASTSRFTQYATFDIITFPLHNYFAILLAHHPDAYGLAAYFFSHLTHLQTLAADYSWDAVLEYHTLFFNRRTQEMEATGDYSA</sequence>
<name>A0AAD7IG29_9AGAR</name>
<comment type="caution">
    <text evidence="1">The sequence shown here is derived from an EMBL/GenBank/DDBJ whole genome shotgun (WGS) entry which is preliminary data.</text>
</comment>
<accession>A0AAD7IG29</accession>
<organism evidence="1 2">
    <name type="scientific">Mycena metata</name>
    <dbReference type="NCBI Taxonomy" id="1033252"/>
    <lineage>
        <taxon>Eukaryota</taxon>
        <taxon>Fungi</taxon>
        <taxon>Dikarya</taxon>
        <taxon>Basidiomycota</taxon>
        <taxon>Agaricomycotina</taxon>
        <taxon>Agaricomycetes</taxon>
        <taxon>Agaricomycetidae</taxon>
        <taxon>Agaricales</taxon>
        <taxon>Marasmiineae</taxon>
        <taxon>Mycenaceae</taxon>
        <taxon>Mycena</taxon>
    </lineage>
</organism>
<dbReference type="Proteomes" id="UP001215598">
    <property type="component" value="Unassembled WGS sequence"/>
</dbReference>